<sequence>MKHSITLLIILFAFAAQGQKKAEKLFQKAISNYESGNYYDAATDFQEIAENHKRFKYHDQCFYNTAYSYHQADSLTLAITWYEKIRASNLKDDNRVGGRGILEPYANYKHYSTFNIATIEYNRENYEKALEYYRQSLEKYPYYNESGTDLRTNKNQLTIYVSDCLEKLEKYEEALLTIVPEALDSKRSSNYESVVKRSIEIITDHFDKEKIQQELSTALETLEKNEKEGSYSITIRNKKIKLFPYWLDDDSIDGLKKEIIDSEFWKKLIEE</sequence>
<dbReference type="SUPFAM" id="SSF48452">
    <property type="entry name" value="TPR-like"/>
    <property type="match status" value="1"/>
</dbReference>
<evidence type="ECO:0000313" key="2">
    <source>
        <dbReference type="EMBL" id="QNR25125.1"/>
    </source>
</evidence>
<dbReference type="SMART" id="SM00028">
    <property type="entry name" value="TPR"/>
    <property type="match status" value="2"/>
</dbReference>
<feature type="repeat" description="TPR" evidence="1">
    <location>
        <begin position="110"/>
        <end position="143"/>
    </location>
</feature>
<dbReference type="Pfam" id="PF13432">
    <property type="entry name" value="TPR_16"/>
    <property type="match status" value="1"/>
</dbReference>
<proteinExistence type="predicted"/>
<protein>
    <submittedName>
        <fullName evidence="2">Tetratricopeptide repeat protein</fullName>
    </submittedName>
</protein>
<organism evidence="2 3">
    <name type="scientific">Croceimicrobium hydrocarbonivorans</name>
    <dbReference type="NCBI Taxonomy" id="2761580"/>
    <lineage>
        <taxon>Bacteria</taxon>
        <taxon>Pseudomonadati</taxon>
        <taxon>Bacteroidota</taxon>
        <taxon>Flavobacteriia</taxon>
        <taxon>Flavobacteriales</taxon>
        <taxon>Owenweeksiaceae</taxon>
        <taxon>Croceimicrobium</taxon>
    </lineage>
</organism>
<dbReference type="AlphaFoldDB" id="A0A7H0VHC7"/>
<dbReference type="InterPro" id="IPR011990">
    <property type="entry name" value="TPR-like_helical_dom_sf"/>
</dbReference>
<dbReference type="InterPro" id="IPR019734">
    <property type="entry name" value="TPR_rpt"/>
</dbReference>
<dbReference type="Proteomes" id="UP000516305">
    <property type="component" value="Chromosome"/>
</dbReference>
<gene>
    <name evidence="2" type="ORF">H4K34_04615</name>
</gene>
<dbReference type="EMBL" id="CP060139">
    <property type="protein sequence ID" value="QNR25125.1"/>
    <property type="molecule type" value="Genomic_DNA"/>
</dbReference>
<reference evidence="2 3" key="1">
    <citation type="submission" date="2020-08" db="EMBL/GenBank/DDBJ databases">
        <title>Croceimicrobium hydrocarbonivorans gen. nov., sp. nov., a novel marine bacterium isolated from a bacterial consortium that degrades polyethylene terephthalate.</title>
        <authorList>
            <person name="Liu R."/>
        </authorList>
    </citation>
    <scope>NUCLEOTIDE SEQUENCE [LARGE SCALE GENOMIC DNA]</scope>
    <source>
        <strain evidence="2 3">A20-9</strain>
    </source>
</reference>
<name>A0A7H0VHC7_9FLAO</name>
<keyword evidence="1" id="KW-0802">TPR repeat</keyword>
<dbReference type="Gene3D" id="1.25.40.10">
    <property type="entry name" value="Tetratricopeptide repeat domain"/>
    <property type="match status" value="1"/>
</dbReference>
<dbReference type="RefSeq" id="WP_210759650.1">
    <property type="nucleotide sequence ID" value="NZ_CP060139.1"/>
</dbReference>
<accession>A0A7H0VHC7</accession>
<evidence type="ECO:0000313" key="3">
    <source>
        <dbReference type="Proteomes" id="UP000516305"/>
    </source>
</evidence>
<evidence type="ECO:0000256" key="1">
    <source>
        <dbReference type="PROSITE-ProRule" id="PRU00339"/>
    </source>
</evidence>
<dbReference type="PROSITE" id="PS50005">
    <property type="entry name" value="TPR"/>
    <property type="match status" value="1"/>
</dbReference>
<dbReference type="KEGG" id="chyd:H4K34_04615"/>
<keyword evidence="3" id="KW-1185">Reference proteome</keyword>